<feature type="compositionally biased region" description="Polar residues" evidence="6">
    <location>
        <begin position="505"/>
        <end position="517"/>
    </location>
</feature>
<feature type="compositionally biased region" description="Low complexity" evidence="6">
    <location>
        <begin position="518"/>
        <end position="539"/>
    </location>
</feature>
<keyword evidence="2" id="KW-0227">DNA damage</keyword>
<feature type="compositionally biased region" description="Polar residues" evidence="6">
    <location>
        <begin position="441"/>
        <end position="474"/>
    </location>
</feature>
<evidence type="ECO:0000256" key="2">
    <source>
        <dbReference type="ARBA" id="ARBA00022763"/>
    </source>
</evidence>
<feature type="domain" description="BRCT" evidence="7">
    <location>
        <begin position="674"/>
        <end position="758"/>
    </location>
</feature>
<dbReference type="GO" id="GO:0044666">
    <property type="term" value="C:MLL3/4 complex"/>
    <property type="evidence" value="ECO:0007669"/>
    <property type="project" value="TreeGrafter"/>
</dbReference>
<proteinExistence type="predicted"/>
<dbReference type="PROSITE" id="PS50172">
    <property type="entry name" value="BRCT"/>
    <property type="match status" value="3"/>
</dbReference>
<organism evidence="8">
    <name type="scientific">Clastoptera arizonana</name>
    <name type="common">Arizona spittle bug</name>
    <dbReference type="NCBI Taxonomy" id="38151"/>
    <lineage>
        <taxon>Eukaryota</taxon>
        <taxon>Metazoa</taxon>
        <taxon>Ecdysozoa</taxon>
        <taxon>Arthropoda</taxon>
        <taxon>Hexapoda</taxon>
        <taxon>Insecta</taxon>
        <taxon>Pterygota</taxon>
        <taxon>Neoptera</taxon>
        <taxon>Paraneoptera</taxon>
        <taxon>Hemiptera</taxon>
        <taxon>Auchenorrhyncha</taxon>
        <taxon>Cercopoidea</taxon>
        <taxon>Clastopteridae</taxon>
        <taxon>Clastoptera</taxon>
    </lineage>
</organism>
<dbReference type="Pfam" id="PF16589">
    <property type="entry name" value="BRCT_2"/>
    <property type="match status" value="1"/>
</dbReference>
<feature type="compositionally biased region" description="Low complexity" evidence="6">
    <location>
        <begin position="50"/>
        <end position="64"/>
    </location>
</feature>
<dbReference type="SMART" id="SM00292">
    <property type="entry name" value="BRCT"/>
    <property type="match status" value="4"/>
</dbReference>
<sequence>PQPKLDHQSTAHITGFADADLPSEENESGAAPRSEILEQLKLRMPWNQPSAATSTSSTTSSTSAMVSSLQKTPIQGNHLSLSQPRSANSVLPANRPIGTPINPIQQTRHEMLCQQARVMLQQQHGQRLLHQPGQQTGTQQWRPSQQIQQPMHQPQAINQKSNIIQQQQQHLILAAQQQKTLLQQQIPQQQFLIRDGAQHQVVHQAIPQQQVVQTQVVQTQVVQQVQTQQYVTVSNNQLSWQQQQQAQQQQQFQQLRQQQLQQQQQQQQQQQPQIANQQQVQQQLPNQQQQQIQRQITWSQQPQQQGPPRQLIHMDAQTHAQLQQMDPQQRALFLQHIQKQRQLVLQRQMQAQQQQRLQVHVQQQQHQQSANLVVTQGVRQSQVAVIRGHIPPGLNTQQQIQWIQQQRQHQQIVIQQNPQLRQVMVQQQQQQQPNRQIQHQNMNPVPNANGNWGSIQQPNDNQMPGQNSSVGNPPQQLTQLQIQQHHLQRLQQLQQKQTANPGLRVQSQPSAQSTVLYTTQQPSAQQQQQQQSVAATTQSPLPQHQGVVEHDQVTSGQDAFPMVEGSAAGQLRLMTAQHHAQQHQPPPVPQAALPSTPPRNTLGNLTNNGTMGHCIGIGSGIKERDEPSPGAKPPYTQTAARVAAVLAKSAAATQPPQQPPRAQYYGHNPNLTLPPDMFLLGCVFLIVEHDRNVDDIDSWYQVITTHGGEIDSTYTLRVTHIISMTQRHPLVQQGIRDGKRCITAQWLNDVSEKQQLLPPWIALHFPTPFGEEKPCRNMVMCHTGFEKEDREKIKHMITITGAKLTSYFSIHNQILICRKPDGSKHQKAREWGKPCVNVQWLNEILCGHYSCLQQQDSHKYQVFNLNNPLRVDYALVPHLMAAWKAPITVTQESYDRIKTLSSVNKKNPKTLLDCANRNFDQDQENKEVPLDVDMINTNPPPPGQRPVIMLSGIYKNYDIEVKKIYKLNGCIARSAREVTHLVMVKLETNYKLLCCINTAKYIVSMQWLIDSYANKSFVDEKSYIFCNSEVEKQYEFNIQKLLNSPNRRQFLKGTTFFITPSVIPRRPALREIVEFAGGRIDRQRRSLRFMQDQEPNTYFIISVPQDHHLISDVVRSSFPTYTAEFLLKSVMKQQLQLDMAVKKSISARR</sequence>
<evidence type="ECO:0000256" key="4">
    <source>
        <dbReference type="ARBA" id="ARBA00023858"/>
    </source>
</evidence>
<feature type="region of interest" description="Disordered" evidence="6">
    <location>
        <begin position="424"/>
        <end position="476"/>
    </location>
</feature>
<evidence type="ECO:0000256" key="1">
    <source>
        <dbReference type="ARBA" id="ARBA00004123"/>
    </source>
</evidence>
<evidence type="ECO:0000259" key="7">
    <source>
        <dbReference type="PROSITE" id="PS50172"/>
    </source>
</evidence>
<dbReference type="SUPFAM" id="SSF52113">
    <property type="entry name" value="BRCT domain"/>
    <property type="match status" value="3"/>
</dbReference>
<feature type="region of interest" description="Disordered" evidence="6">
    <location>
        <begin position="1"/>
        <end position="35"/>
    </location>
</feature>
<feature type="region of interest" description="Disordered" evidence="6">
    <location>
        <begin position="489"/>
        <end position="542"/>
    </location>
</feature>
<dbReference type="InterPro" id="IPR036420">
    <property type="entry name" value="BRCT_dom_sf"/>
</dbReference>
<dbReference type="CDD" id="cd17711">
    <property type="entry name" value="BRCT_PAXIP1_rpt3"/>
    <property type="match status" value="1"/>
</dbReference>
<evidence type="ECO:0000256" key="3">
    <source>
        <dbReference type="ARBA" id="ARBA00023242"/>
    </source>
</evidence>
<feature type="region of interest" description="Disordered" evidence="6">
    <location>
        <begin position="47"/>
        <end position="70"/>
    </location>
</feature>
<dbReference type="Gene3D" id="3.40.50.10190">
    <property type="entry name" value="BRCT domain"/>
    <property type="match status" value="4"/>
</dbReference>
<name>A0A1B6CR39_9HEMI</name>
<feature type="non-terminal residue" evidence="8">
    <location>
        <position position="1"/>
    </location>
</feature>
<comment type="subcellular location">
    <subcellularLocation>
        <location evidence="1">Nucleus</location>
    </subcellularLocation>
</comment>
<feature type="compositionally biased region" description="Low complexity" evidence="6">
    <location>
        <begin position="424"/>
        <end position="440"/>
    </location>
</feature>
<dbReference type="GO" id="GO:0006974">
    <property type="term" value="P:DNA damage response"/>
    <property type="evidence" value="ECO:0007669"/>
    <property type="project" value="UniProtKB-KW"/>
</dbReference>
<feature type="domain" description="BRCT" evidence="7">
    <location>
        <begin position="770"/>
        <end position="845"/>
    </location>
</feature>
<dbReference type="Pfam" id="PF12738">
    <property type="entry name" value="PTCB-BRCT"/>
    <property type="match status" value="1"/>
</dbReference>
<reference evidence="8" key="1">
    <citation type="submission" date="2015-12" db="EMBL/GenBank/DDBJ databases">
        <title>De novo transcriptome assembly of four potential Pierce s Disease insect vectors from Arizona vineyards.</title>
        <authorList>
            <person name="Tassone E.E."/>
        </authorList>
    </citation>
    <scope>NUCLEOTIDE SEQUENCE</scope>
</reference>
<feature type="region of interest" description="Disordered" evidence="6">
    <location>
        <begin position="133"/>
        <end position="154"/>
    </location>
</feature>
<dbReference type="InterPro" id="IPR051579">
    <property type="entry name" value="DDR_Transcriptional_Reg"/>
</dbReference>
<dbReference type="EMBL" id="GEDC01021420">
    <property type="protein sequence ID" value="JAS15878.1"/>
    <property type="molecule type" value="Transcribed_RNA"/>
</dbReference>
<dbReference type="InterPro" id="IPR001357">
    <property type="entry name" value="BRCT_dom"/>
</dbReference>
<accession>A0A1B6CR39</accession>
<keyword evidence="3" id="KW-0539">Nucleus</keyword>
<dbReference type="AlphaFoldDB" id="A0A1B6CR39"/>
<evidence type="ECO:0000313" key="8">
    <source>
        <dbReference type="EMBL" id="JAS15878.1"/>
    </source>
</evidence>
<protein>
    <recommendedName>
        <fullName evidence="4">PAX-interacting protein 1</fullName>
    </recommendedName>
    <alternativeName>
        <fullName evidence="5">PAX transactivation activation domain-interacting protein</fullName>
    </alternativeName>
</protein>
<feature type="domain" description="BRCT" evidence="7">
    <location>
        <begin position="964"/>
        <end position="1025"/>
    </location>
</feature>
<dbReference type="Pfam" id="PF00533">
    <property type="entry name" value="BRCT"/>
    <property type="match status" value="1"/>
</dbReference>
<evidence type="ECO:0000256" key="6">
    <source>
        <dbReference type="SAM" id="MobiDB-lite"/>
    </source>
</evidence>
<dbReference type="PANTHER" id="PTHR23196:SF1">
    <property type="entry name" value="PAX-INTERACTING PROTEIN 1"/>
    <property type="match status" value="1"/>
</dbReference>
<gene>
    <name evidence="8" type="ORF">g.10056</name>
</gene>
<evidence type="ECO:0000256" key="5">
    <source>
        <dbReference type="ARBA" id="ARBA00030146"/>
    </source>
</evidence>
<dbReference type="PANTHER" id="PTHR23196">
    <property type="entry name" value="PAX TRANSCRIPTION ACTIVATION DOMAIN INTERACTING PROTEIN"/>
    <property type="match status" value="1"/>
</dbReference>